<evidence type="ECO:0000313" key="2">
    <source>
        <dbReference type="Proteomes" id="UP000594014"/>
    </source>
</evidence>
<sequence length="543" mass="61458">MENILFKDLNLSNDVQKALSAMGFEEATPIQTKAIPPIFEGKDIIGMAQTGTGKTCAFGIPAVEMLDPNVSGVQVLILSPTRELAIQISEELKNVCKFKRGVKILPIYGGQSIERQIQALKGKPQIIIGTPGRVMDHMRRHTLKLANLKMIILDEADEMLNMGFREDIDTILAQVPEERQTLLFSATMASEIMDLTKLYQKEPMLIKTVHKELTIPSIEQYYLEVRDSSKPELLCRMIDAKNIKLGLVFCNTKKRVDDLTIALQTRGYSAEALHGDMKQSERDRVMNKFRKGMIEILVATDVAARGIDVNNIEAVFNYDIPNDEEYYVHRIGRTGRAGKTGVSYSFIFGRDIYKLKDIQRYTKSEILPMKPPTITDVEEVKLEASIGKVLSLLESPERYTKYHSTIEKILAESADATTLDVAGALFSMAFEELDNRNYEYSDLDDDHTRYQKGGMTRLFMNIGTMDHIQPKHIVQSIAAKTSLAGKLIGEIDIHKNFTFVEIPSEFADEVMDSMRNYTHRGRKVQIEKAAKRQGPKNKPNRRR</sequence>
<keyword evidence="1" id="KW-0067">ATP-binding</keyword>
<proteinExistence type="predicted"/>
<accession>A0ACD1A7S3</accession>
<dbReference type="EMBL" id="CP042469">
    <property type="protein sequence ID" value="QOX62430.1"/>
    <property type="molecule type" value="Genomic_DNA"/>
</dbReference>
<gene>
    <name evidence="1" type="ORF">FRZ06_03170</name>
</gene>
<evidence type="ECO:0000313" key="1">
    <source>
        <dbReference type="EMBL" id="QOX62430.1"/>
    </source>
</evidence>
<keyword evidence="1" id="KW-0378">Hydrolase</keyword>
<dbReference type="Proteomes" id="UP000594014">
    <property type="component" value="Chromosome"/>
</dbReference>
<keyword evidence="1" id="KW-0547">Nucleotide-binding</keyword>
<reference evidence="1" key="1">
    <citation type="submission" date="2019-08" db="EMBL/GenBank/DDBJ databases">
        <title>Genome sequence of Clostridiales bacterium MT110.</title>
        <authorList>
            <person name="Cao J."/>
        </authorList>
    </citation>
    <scope>NUCLEOTIDE SEQUENCE</scope>
    <source>
        <strain evidence="1">MT110</strain>
    </source>
</reference>
<protein>
    <submittedName>
        <fullName evidence="1">DEAD/DEAH box helicase</fullName>
    </submittedName>
</protein>
<keyword evidence="2" id="KW-1185">Reference proteome</keyword>
<organism evidence="1 2">
    <name type="scientific">Anoxybacterium hadale</name>
    <dbReference type="NCBI Taxonomy" id="3408580"/>
    <lineage>
        <taxon>Bacteria</taxon>
        <taxon>Bacillati</taxon>
        <taxon>Bacillota</taxon>
        <taxon>Clostridia</taxon>
        <taxon>Peptostreptococcales</taxon>
        <taxon>Anaerovoracaceae</taxon>
        <taxon>Anoxybacterium</taxon>
    </lineage>
</organism>
<keyword evidence="1" id="KW-0347">Helicase</keyword>
<name>A0ACD1A7S3_9FIRM</name>